<reference evidence="2" key="1">
    <citation type="submission" date="2021-01" db="EMBL/GenBank/DDBJ databases">
        <authorList>
            <person name="Kaushik A."/>
        </authorList>
    </citation>
    <scope>NUCLEOTIDE SEQUENCE</scope>
    <source>
        <strain evidence="2">AG4-RS23</strain>
    </source>
</reference>
<accession>A0A8H2X2K8</accession>
<evidence type="ECO:0000313" key="3">
    <source>
        <dbReference type="Proteomes" id="UP000663861"/>
    </source>
</evidence>
<feature type="compositionally biased region" description="Polar residues" evidence="1">
    <location>
        <begin position="202"/>
        <end position="211"/>
    </location>
</feature>
<organism evidence="2 3">
    <name type="scientific">Rhizoctonia solani</name>
    <dbReference type="NCBI Taxonomy" id="456999"/>
    <lineage>
        <taxon>Eukaryota</taxon>
        <taxon>Fungi</taxon>
        <taxon>Dikarya</taxon>
        <taxon>Basidiomycota</taxon>
        <taxon>Agaricomycotina</taxon>
        <taxon>Agaricomycetes</taxon>
        <taxon>Cantharellales</taxon>
        <taxon>Ceratobasidiaceae</taxon>
        <taxon>Rhizoctonia</taxon>
    </lineage>
</organism>
<dbReference type="EMBL" id="CAJMWY010000036">
    <property type="protein sequence ID" value="CAE6411446.1"/>
    <property type="molecule type" value="Genomic_DNA"/>
</dbReference>
<dbReference type="Proteomes" id="UP000663861">
    <property type="component" value="Unassembled WGS sequence"/>
</dbReference>
<feature type="region of interest" description="Disordered" evidence="1">
    <location>
        <begin position="151"/>
        <end position="213"/>
    </location>
</feature>
<feature type="compositionally biased region" description="Basic and acidic residues" evidence="1">
    <location>
        <begin position="172"/>
        <end position="187"/>
    </location>
</feature>
<dbReference type="AlphaFoldDB" id="A0A8H2X2K8"/>
<feature type="compositionally biased region" description="Polar residues" evidence="1">
    <location>
        <begin position="155"/>
        <end position="171"/>
    </location>
</feature>
<protein>
    <submittedName>
        <fullName evidence="2">Uncharacterized protein</fullName>
    </submittedName>
</protein>
<gene>
    <name evidence="2" type="ORF">RDB_LOCUS2192</name>
</gene>
<proteinExistence type="predicted"/>
<name>A0A8H2X2K8_9AGAM</name>
<evidence type="ECO:0000256" key="1">
    <source>
        <dbReference type="SAM" id="MobiDB-lite"/>
    </source>
</evidence>
<sequence>GGWVFDLRRTPSLSATFGEVTYFVEQVKPKKAQGPIQLVEGTWGKISNDPGVRGALNKTRNFISNGPFIAIVVGTGESKPVAFAVVPLLGLAPAGRVVQAIEEATSGKPISVNSVLTALQSLGAVSVPGMVVGTLVSGAVHAVDLLTKRGVPKNTAPNMKIPNSTRSTLDPTQKDTLQDRQDIRDVEGGSEVENFGLPSGDAGSTLTNNDVSEGGIADDRVHITESSQDATVKGDAPYHYWYEVIHDRARTPIKSKL</sequence>
<feature type="non-terminal residue" evidence="2">
    <location>
        <position position="257"/>
    </location>
</feature>
<dbReference type="OrthoDB" id="1107506at2759"/>
<comment type="caution">
    <text evidence="2">The sequence shown here is derived from an EMBL/GenBank/DDBJ whole genome shotgun (WGS) entry which is preliminary data.</text>
</comment>
<evidence type="ECO:0000313" key="2">
    <source>
        <dbReference type="EMBL" id="CAE6411446.1"/>
    </source>
</evidence>